<dbReference type="EMBL" id="CM043794">
    <property type="protein sequence ID" value="KAI4819448.1"/>
    <property type="molecule type" value="Genomic_DNA"/>
</dbReference>
<dbReference type="Proteomes" id="UP001057452">
    <property type="component" value="Chromosome 10"/>
</dbReference>
<sequence length="73" mass="8779">MVSWYREDLPQPDSIDQEIHRWKTWLRSSIGNDRLSGLAMMHVHRNRALDPEKVLKRWDASGHRRIVLAFDRK</sequence>
<evidence type="ECO:0000313" key="1">
    <source>
        <dbReference type="EMBL" id="KAI4819448.1"/>
    </source>
</evidence>
<accession>A0ACB9X0I0</accession>
<organism evidence="1 2">
    <name type="scientific">Chaenocephalus aceratus</name>
    <name type="common">Blackfin icefish</name>
    <name type="synonym">Chaenichthys aceratus</name>
    <dbReference type="NCBI Taxonomy" id="36190"/>
    <lineage>
        <taxon>Eukaryota</taxon>
        <taxon>Metazoa</taxon>
        <taxon>Chordata</taxon>
        <taxon>Craniata</taxon>
        <taxon>Vertebrata</taxon>
        <taxon>Euteleostomi</taxon>
        <taxon>Actinopterygii</taxon>
        <taxon>Neopterygii</taxon>
        <taxon>Teleostei</taxon>
        <taxon>Neoteleostei</taxon>
        <taxon>Acanthomorphata</taxon>
        <taxon>Eupercaria</taxon>
        <taxon>Perciformes</taxon>
        <taxon>Notothenioidei</taxon>
        <taxon>Channichthyidae</taxon>
        <taxon>Chaenocephalus</taxon>
    </lineage>
</organism>
<comment type="caution">
    <text evidence="1">The sequence shown here is derived from an EMBL/GenBank/DDBJ whole genome shotgun (WGS) entry which is preliminary data.</text>
</comment>
<protein>
    <submittedName>
        <fullName evidence="1">Uncharacterized protein</fullName>
    </submittedName>
</protein>
<gene>
    <name evidence="1" type="ORF">KUCAC02_004694</name>
</gene>
<proteinExistence type="predicted"/>
<reference evidence="1" key="1">
    <citation type="submission" date="2022-05" db="EMBL/GenBank/DDBJ databases">
        <title>Chromosome-level genome of Chaenocephalus aceratus.</title>
        <authorList>
            <person name="Park H."/>
        </authorList>
    </citation>
    <scope>NUCLEOTIDE SEQUENCE</scope>
    <source>
        <strain evidence="1">KU_202001</strain>
    </source>
</reference>
<evidence type="ECO:0000313" key="2">
    <source>
        <dbReference type="Proteomes" id="UP001057452"/>
    </source>
</evidence>
<keyword evidence="2" id="KW-1185">Reference proteome</keyword>
<name>A0ACB9X0I0_CHAAC</name>